<gene>
    <name evidence="1" type="ORF">D3Y57_02830</name>
</gene>
<reference evidence="1 2" key="1">
    <citation type="submission" date="2018-09" db="EMBL/GenBank/DDBJ databases">
        <title>Sphingomonas peninsula sp. nov., isolated from fildes peninsula, Antarctic soil.</title>
        <authorList>
            <person name="Yingchao G."/>
        </authorList>
    </citation>
    <scope>NUCLEOTIDE SEQUENCE [LARGE SCALE GENOMIC DNA]</scope>
    <source>
        <strain evidence="1 2">YZ-8</strain>
        <plasmid evidence="1 2">unnamed1</plasmid>
    </source>
</reference>
<accession>A0A494T6H6</accession>
<name>A0A494T6H6_SPHPE</name>
<dbReference type="AlphaFoldDB" id="A0A494T6H6"/>
<proteinExistence type="predicted"/>
<sequence>MVVALLALTAISDATLITTFRSKHMLMMLQNAQSLHVEGPDTVFMVRSEKRIHSDGYRCRAAA</sequence>
<dbReference type="Proteomes" id="UP000276254">
    <property type="component" value="Plasmid unnamed1"/>
</dbReference>
<evidence type="ECO:0000313" key="1">
    <source>
        <dbReference type="EMBL" id="AYJ84999.1"/>
    </source>
</evidence>
<protein>
    <submittedName>
        <fullName evidence="1">Uncharacterized protein</fullName>
    </submittedName>
</protein>
<geneLocation type="plasmid" evidence="1">
    <name>unnamed1</name>
</geneLocation>
<keyword evidence="2" id="KW-1185">Reference proteome</keyword>
<dbReference type="EMBL" id="CP032828">
    <property type="protein sequence ID" value="AYJ84999.1"/>
    <property type="molecule type" value="Genomic_DNA"/>
</dbReference>
<organism evidence="1 2">
    <name type="scientific">Sphingomonas paeninsulae</name>
    <dbReference type="NCBI Taxonomy" id="2319844"/>
    <lineage>
        <taxon>Bacteria</taxon>
        <taxon>Pseudomonadati</taxon>
        <taxon>Pseudomonadota</taxon>
        <taxon>Alphaproteobacteria</taxon>
        <taxon>Sphingomonadales</taxon>
        <taxon>Sphingomonadaceae</taxon>
        <taxon>Sphingomonas</taxon>
    </lineage>
</organism>
<evidence type="ECO:0000313" key="2">
    <source>
        <dbReference type="Proteomes" id="UP000276254"/>
    </source>
</evidence>
<keyword evidence="1" id="KW-0614">Plasmid</keyword>
<dbReference type="KEGG" id="spha:D3Y57_02830"/>